<proteinExistence type="predicted"/>
<dbReference type="AlphaFoldDB" id="A0A6C0B5H1"/>
<reference evidence="1" key="1">
    <citation type="journal article" date="2020" name="Nature">
        <title>Giant virus diversity and host interactions through global metagenomics.</title>
        <authorList>
            <person name="Schulz F."/>
            <person name="Roux S."/>
            <person name="Paez-Espino D."/>
            <person name="Jungbluth S."/>
            <person name="Walsh D.A."/>
            <person name="Denef V.J."/>
            <person name="McMahon K.D."/>
            <person name="Konstantinidis K.T."/>
            <person name="Eloe-Fadrosh E.A."/>
            <person name="Kyrpides N.C."/>
            <person name="Woyke T."/>
        </authorList>
    </citation>
    <scope>NUCLEOTIDE SEQUENCE</scope>
    <source>
        <strain evidence="1">GVMAG-M-3300010157-4</strain>
    </source>
</reference>
<evidence type="ECO:0000313" key="1">
    <source>
        <dbReference type="EMBL" id="QHS87457.1"/>
    </source>
</evidence>
<organism evidence="1">
    <name type="scientific">viral metagenome</name>
    <dbReference type="NCBI Taxonomy" id="1070528"/>
    <lineage>
        <taxon>unclassified sequences</taxon>
        <taxon>metagenomes</taxon>
        <taxon>organismal metagenomes</taxon>
    </lineage>
</organism>
<protein>
    <submittedName>
        <fullName evidence="1">Uncharacterized protein</fullName>
    </submittedName>
</protein>
<sequence>MVDRPLVIKTFNELFFDLLDDVIRILPNSTGIKTARRSFQTLVDLNKPILIKCWHKFVYLKYKDQIFSGDVDFFFEKDYSTDIVKLSNPDKVLEIIDSIRDPVKEACTTPANKMHVTTYIQNLSKLSIAYGSE</sequence>
<dbReference type="EMBL" id="MN739081">
    <property type="protein sequence ID" value="QHS87457.1"/>
    <property type="molecule type" value="Genomic_DNA"/>
</dbReference>
<accession>A0A6C0B5H1</accession>
<name>A0A6C0B5H1_9ZZZZ</name>